<sequence length="1482" mass="169987">MLNELITWVLNTYLGKYLENFNPAQLSIALVSGEVELENVPIRRDALRSFGIPVEALSGSIGRIKLQIPVRQFRTSPWSIVIERVYGVFGPKNLDEWDNDKEMEAEYAYKVRVLDAKEANWRVENGCKTESYYSLSYSNWINYGTSIATNILENLELTIKDVHLRYEDPLTMPDLQHAAGIRINSISAQSCDCNWVPSSKNSDKQKVSFKILELNDFRLYWDKLHLKNVCGSVNSKELLEKMNELCNFDHHNFLTNSINATLKFKRERCKQPLRSKTRPRVSCDVLFHQVNLSLSDIQYTEIVRCLNELQNITQKREFKILRPLTPISVDPKLWWKYAAMCHGYTICSSYEKIELARENIKYMLIYKRLLINPSENLAKEERHFKINIEKRRSLDNLKLLRKVCCDYVCSKGMNTRQRTIVQGRNILYHWFPNWLGWYGVSDNTIGEDAAVVNDDTYKHIENDILCALKESIENEAFSKRDVIFGNFTFTLSDVKIALKTVKFQRELTMLDMELTNLFCFIEIKPKLTSYRVGLSLGSVHLNDKLTHSTEFPYLIKPQNQGTTNPKSFYTEFLSFFSKRDATHASEEPWFQLQYERNPPEHHSDYRLIIKSKSLDIVYNEIALKWLVTFLIQPIKDIKNIKTVTLATKEKEISRLKFFRHWKSVLVGQKDNRKKWSFEIDISAPRIICVENFKDKNTSVVIIDFGRFHLFKNERSPVDFQVANVDISEVDSDEELFMTPCSTPPGSKTSLSDIPVLNPTTGDDHLFSRFVINNDTGLESDAHNEIYDKYIINLTDLQILVCKNRECVFACAKSSSCYHLLDKFNINLHLERRIVITTDPEYPSFTLFGNLNRIVAHINEQKISECLKILNPITFDLFNSVENSKLDEKNIESDFEAIHSGNTTIIQFIIDQIILEIQSREKSIAEIQVIGAKAGVTRKSDAVNISMSVHGFLLVDAIQSFGPDFELLIASHRHVEMDSKSGSIRQSEPCSPTSPGSPDPNGHQRCASPNIINRALNDLQTGLDSKFDEENALITVDLSFIHSSEELDSMQIANITFNNLDVIANQETIVEILGFVKRIVDNYRLVRNVSTKNNQPSDIAQPTDPGLICKMKSEISFDFHRLNILVFRSTRLDSLNIGRKVGTLTMSEAKIHASIGNEFSVSGALGGIQIVDITPEGFNHQRIFSVGKDPLTDPPSLYTNDILFTLTNEMYGNDIDDDNSYLNALSFKITHSKSSQIVAKIRMASVWYTHCPRFIEEIYLCVKEFKQYFKNFVKSIRNKASNMAKGLAHHIGSRNVENSFSKFGEISLDIILSTPVLVLPRSCQSNEVLVANLGKFTVCNKQENYVQTNPTEHSKRITYFIDVRNINLFSLNTQKRKKSALPKANEIYSCQEDAVPILHNTALLFQFVYESKSLLPQNSIEDTILVDGSVTQNLHVSLSKYQYEQLIESLNYATNIVLAEGFFTSNEDERYLEINLLPQRSYW</sequence>
<keyword evidence="4" id="KW-1185">Reference proteome</keyword>
<evidence type="ECO:0000256" key="2">
    <source>
        <dbReference type="SAM" id="MobiDB-lite"/>
    </source>
</evidence>
<keyword evidence="1" id="KW-0813">Transport</keyword>
<dbReference type="Pfam" id="PF12624">
    <property type="entry name" value="VPS13_N"/>
    <property type="match status" value="1"/>
</dbReference>
<feature type="compositionally biased region" description="Polar residues" evidence="2">
    <location>
        <begin position="979"/>
        <end position="995"/>
    </location>
</feature>
<dbReference type="PANTHER" id="PTHR16166:SF141">
    <property type="entry name" value="INTERMEMBRANE LIPID TRANSFER PROTEIN VPS13D"/>
    <property type="match status" value="1"/>
</dbReference>
<reference evidence="5" key="1">
    <citation type="submission" date="2025-08" db="UniProtKB">
        <authorList>
            <consortium name="RefSeq"/>
        </authorList>
    </citation>
    <scope>IDENTIFICATION</scope>
    <source>
        <strain evidence="5">Aabys</strain>
        <tissue evidence="5">Whole body</tissue>
    </source>
</reference>
<dbReference type="GeneID" id="101896948"/>
<evidence type="ECO:0000256" key="1">
    <source>
        <dbReference type="ARBA" id="ARBA00022448"/>
    </source>
</evidence>
<organism evidence="4 5">
    <name type="scientific">Musca domestica</name>
    <name type="common">House fly</name>
    <dbReference type="NCBI Taxonomy" id="7370"/>
    <lineage>
        <taxon>Eukaryota</taxon>
        <taxon>Metazoa</taxon>
        <taxon>Ecdysozoa</taxon>
        <taxon>Arthropoda</taxon>
        <taxon>Hexapoda</taxon>
        <taxon>Insecta</taxon>
        <taxon>Pterygota</taxon>
        <taxon>Neoptera</taxon>
        <taxon>Endopterygota</taxon>
        <taxon>Diptera</taxon>
        <taxon>Brachycera</taxon>
        <taxon>Muscomorpha</taxon>
        <taxon>Muscoidea</taxon>
        <taxon>Muscidae</taxon>
        <taxon>Musca</taxon>
    </lineage>
</organism>
<evidence type="ECO:0000259" key="3">
    <source>
        <dbReference type="Pfam" id="PF12624"/>
    </source>
</evidence>
<feature type="region of interest" description="Disordered" evidence="2">
    <location>
        <begin position="977"/>
        <end position="1005"/>
    </location>
</feature>
<accession>A0ABM3VNV5</accession>
<protein>
    <submittedName>
        <fullName evidence="5">Intermembrane lipid transfer protein Vps13D isoform X1</fullName>
    </submittedName>
</protein>
<dbReference type="InterPro" id="IPR026854">
    <property type="entry name" value="VPS13_N"/>
</dbReference>
<evidence type="ECO:0000313" key="4">
    <source>
        <dbReference type="Proteomes" id="UP001652621"/>
    </source>
</evidence>
<dbReference type="PANTHER" id="PTHR16166">
    <property type="entry name" value="VACUOLAR PROTEIN SORTING-ASSOCIATED PROTEIN VPS13"/>
    <property type="match status" value="1"/>
</dbReference>
<dbReference type="RefSeq" id="XP_058987481.1">
    <property type="nucleotide sequence ID" value="XM_059131498.1"/>
</dbReference>
<proteinExistence type="predicted"/>
<dbReference type="InterPro" id="IPR026847">
    <property type="entry name" value="VPS13"/>
</dbReference>
<evidence type="ECO:0000313" key="5">
    <source>
        <dbReference type="RefSeq" id="XP_058987481.1"/>
    </source>
</evidence>
<feature type="domain" description="Chorein N-terminal" evidence="3">
    <location>
        <begin position="1"/>
        <end position="1279"/>
    </location>
</feature>
<dbReference type="Proteomes" id="UP001652621">
    <property type="component" value="Unplaced"/>
</dbReference>
<gene>
    <name evidence="5" type="primary">LOC101896948</name>
</gene>
<name>A0ABM3VNV5_MUSDO</name>